<protein>
    <submittedName>
        <fullName evidence="2">OmpW family protein</fullName>
    </submittedName>
</protein>
<keyword evidence="1" id="KW-0732">Signal</keyword>
<evidence type="ECO:0000256" key="1">
    <source>
        <dbReference type="SAM" id="SignalP"/>
    </source>
</evidence>
<dbReference type="SUPFAM" id="SSF56925">
    <property type="entry name" value="OMPA-like"/>
    <property type="match status" value="1"/>
</dbReference>
<sequence>MKKTFIFACAVVSPLLFSQAAFAEFDYFKTDGSFKRFSVSAGWLHAAPQGDANALKNTTAIKDGTVADNGSVRVSTVREVIDPDQDAVTLGAVNGLLGILPANTDLGALGASGTTKVNGLESWTSAGTGLESDDVDTVGLLFNYYLDDNWSVEFKAGVPPKVDIMGKGQVFAPFTGEVTASGVGSGLPEFDIKKDIPITDLEQGSGVASTARAWLPAAGIQYQFGQSGVNKFRPYVVAGVMYAYFNDIELNDGIRQDLERAGDQIQNIKDGKAGAALENLKSSSGMHVDVDAESAFAPILTIGATYDFNDRWFGVGSLSYAKLDSETTITVKNDAGEELIRSKSNLDIDPYISYLGVGYRF</sequence>
<dbReference type="RefSeq" id="WP_230710273.1">
    <property type="nucleotide sequence ID" value="NZ_JBJDPD010000008.1"/>
</dbReference>
<dbReference type="PANTHER" id="PTHR36920">
    <property type="match status" value="1"/>
</dbReference>
<feature type="chain" id="PRO_5045263037" evidence="1">
    <location>
        <begin position="24"/>
        <end position="361"/>
    </location>
</feature>
<dbReference type="EMBL" id="JBJDPD010000008">
    <property type="protein sequence ID" value="MFK4000933.1"/>
    <property type="molecule type" value="Genomic_DNA"/>
</dbReference>
<comment type="caution">
    <text evidence="2">The sequence shown here is derived from an EMBL/GenBank/DDBJ whole genome shotgun (WGS) entry which is preliminary data.</text>
</comment>
<dbReference type="Gene3D" id="2.40.160.20">
    <property type="match status" value="1"/>
</dbReference>
<reference evidence="2 3" key="1">
    <citation type="submission" date="2024-11" db="EMBL/GenBank/DDBJ databases">
        <title>The Natural Products Discovery Center: Release of the First 8490 Sequenced Strains for Exploring Actinobacteria Biosynthetic Diversity.</title>
        <authorList>
            <person name="Kalkreuter E."/>
            <person name="Kautsar S.A."/>
            <person name="Yang D."/>
            <person name="Bader C.D."/>
            <person name="Teijaro C.N."/>
            <person name="Fluegel L."/>
            <person name="Davis C.M."/>
            <person name="Simpson J.R."/>
            <person name="Lauterbach L."/>
            <person name="Steele A.D."/>
            <person name="Gui C."/>
            <person name="Meng S."/>
            <person name="Li G."/>
            <person name="Viehrig K."/>
            <person name="Ye F."/>
            <person name="Su P."/>
            <person name="Kiefer A.F."/>
            <person name="Nichols A."/>
            <person name="Cepeda A.J."/>
            <person name="Yan W."/>
            <person name="Fan B."/>
            <person name="Jiang Y."/>
            <person name="Adhikari A."/>
            <person name="Zheng C.-J."/>
            <person name="Schuster L."/>
            <person name="Cowan T.M."/>
            <person name="Smanski M.J."/>
            <person name="Chevrette M.G."/>
            <person name="De Carvalho L.P.S."/>
            <person name="Shen B."/>
        </authorList>
    </citation>
    <scope>NUCLEOTIDE SEQUENCE [LARGE SCALE GENOMIC DNA]</scope>
    <source>
        <strain evidence="2 3">NPDC077433</strain>
    </source>
</reference>
<feature type="signal peptide" evidence="1">
    <location>
        <begin position="1"/>
        <end position="23"/>
    </location>
</feature>
<dbReference type="PANTHER" id="PTHR36920:SF1">
    <property type="entry name" value="OUTER MEMBRANE PROTEIN W"/>
    <property type="match status" value="1"/>
</dbReference>
<gene>
    <name evidence="2" type="ORF">ACI2I3_06230</name>
</gene>
<name>A0ABW8LAF3_9GAMM</name>
<dbReference type="Proteomes" id="UP001620234">
    <property type="component" value="Unassembled WGS sequence"/>
</dbReference>
<organism evidence="2 3">
    <name type="scientific">Psychrobacter namhaensis</name>
    <dbReference type="NCBI Taxonomy" id="292734"/>
    <lineage>
        <taxon>Bacteria</taxon>
        <taxon>Pseudomonadati</taxon>
        <taxon>Pseudomonadota</taxon>
        <taxon>Gammaproteobacteria</taxon>
        <taxon>Moraxellales</taxon>
        <taxon>Moraxellaceae</taxon>
        <taxon>Psychrobacter</taxon>
    </lineage>
</organism>
<evidence type="ECO:0000313" key="2">
    <source>
        <dbReference type="EMBL" id="MFK4000933.1"/>
    </source>
</evidence>
<dbReference type="InterPro" id="IPR011250">
    <property type="entry name" value="OMP/PagP_B-barrel"/>
</dbReference>
<proteinExistence type="predicted"/>
<evidence type="ECO:0000313" key="3">
    <source>
        <dbReference type="Proteomes" id="UP001620234"/>
    </source>
</evidence>
<keyword evidence="3" id="KW-1185">Reference proteome</keyword>
<accession>A0ABW8LAF3</accession>
<dbReference type="InterPro" id="IPR005618">
    <property type="entry name" value="OMPW"/>
</dbReference>